<proteinExistence type="predicted"/>
<dbReference type="AlphaFoldDB" id="A0A7W8JYW3"/>
<keyword evidence="2" id="KW-1185">Reference proteome</keyword>
<accession>A0A7W8JYW3</accession>
<dbReference type="EMBL" id="JACHFL010000021">
    <property type="protein sequence ID" value="MBB5365766.1"/>
    <property type="molecule type" value="Genomic_DNA"/>
</dbReference>
<protein>
    <submittedName>
        <fullName evidence="1">Uncharacterized protein</fullName>
    </submittedName>
</protein>
<dbReference type="Proteomes" id="UP000552709">
    <property type="component" value="Unassembled WGS sequence"/>
</dbReference>
<name>A0A7W8JYW3_9DEIO</name>
<evidence type="ECO:0000313" key="2">
    <source>
        <dbReference type="Proteomes" id="UP000552709"/>
    </source>
</evidence>
<evidence type="ECO:0000313" key="1">
    <source>
        <dbReference type="EMBL" id="MBB5365766.1"/>
    </source>
</evidence>
<sequence>MPSNQNRDVLQPLENTRVYFSGQPAPTHTQPNIQQLRTLWYLCLRPVKINGRRFDRAPAMHVWVHLPLSVIRASHAHPELSVRGFATVAQYRRADGSLAYGLQRAQDLEMQPCPCESWVTVPDPAFVRQTGTSTGGVRLPPNTQQSEKKGWQQAYATAVKRAEEKVMVYRKTRDHAHDAEFRRVIERVRLVLSEGNLPSAEDLNVVYYLVGDWPVGHAPRHIRAQFET</sequence>
<organism evidence="1 2">
    <name type="scientific">Deinococcus humi</name>
    <dbReference type="NCBI Taxonomy" id="662880"/>
    <lineage>
        <taxon>Bacteria</taxon>
        <taxon>Thermotogati</taxon>
        <taxon>Deinococcota</taxon>
        <taxon>Deinococci</taxon>
        <taxon>Deinococcales</taxon>
        <taxon>Deinococcaceae</taxon>
        <taxon>Deinococcus</taxon>
    </lineage>
</organism>
<gene>
    <name evidence="1" type="ORF">HNQ08_004892</name>
</gene>
<comment type="caution">
    <text evidence="1">The sequence shown here is derived from an EMBL/GenBank/DDBJ whole genome shotgun (WGS) entry which is preliminary data.</text>
</comment>
<reference evidence="1 2" key="1">
    <citation type="submission" date="2020-08" db="EMBL/GenBank/DDBJ databases">
        <title>Genomic Encyclopedia of Type Strains, Phase IV (KMG-IV): sequencing the most valuable type-strain genomes for metagenomic binning, comparative biology and taxonomic classification.</title>
        <authorList>
            <person name="Goeker M."/>
        </authorList>
    </citation>
    <scope>NUCLEOTIDE SEQUENCE [LARGE SCALE GENOMIC DNA]</scope>
    <source>
        <strain evidence="1 2">DSM 27939</strain>
    </source>
</reference>